<feature type="compositionally biased region" description="Basic and acidic residues" evidence="1">
    <location>
        <begin position="35"/>
        <end position="52"/>
    </location>
</feature>
<proteinExistence type="predicted"/>
<accession>A0AA40KL37</accession>
<reference evidence="2" key="1">
    <citation type="submission" date="2021-10" db="EMBL/GenBank/DDBJ databases">
        <title>Melipona bicolor Genome sequencing and assembly.</title>
        <authorList>
            <person name="Araujo N.S."/>
            <person name="Arias M.C."/>
        </authorList>
    </citation>
    <scope>NUCLEOTIDE SEQUENCE</scope>
    <source>
        <strain evidence="2">USP_2M_L1-L4_2017</strain>
        <tissue evidence="2">Whole body</tissue>
    </source>
</reference>
<feature type="region of interest" description="Disordered" evidence="1">
    <location>
        <begin position="15"/>
        <end position="69"/>
    </location>
</feature>
<gene>
    <name evidence="2" type="ORF">K0M31_006591</name>
</gene>
<keyword evidence="3" id="KW-1185">Reference proteome</keyword>
<evidence type="ECO:0000313" key="3">
    <source>
        <dbReference type="Proteomes" id="UP001177670"/>
    </source>
</evidence>
<dbReference type="AlphaFoldDB" id="A0AA40KL37"/>
<evidence type="ECO:0000313" key="2">
    <source>
        <dbReference type="EMBL" id="KAK1124216.1"/>
    </source>
</evidence>
<protein>
    <submittedName>
        <fullName evidence="2">Uncharacterized protein</fullName>
    </submittedName>
</protein>
<comment type="caution">
    <text evidence="2">The sequence shown here is derived from an EMBL/GenBank/DDBJ whole genome shotgun (WGS) entry which is preliminary data.</text>
</comment>
<dbReference type="Proteomes" id="UP001177670">
    <property type="component" value="Unassembled WGS sequence"/>
</dbReference>
<feature type="compositionally biased region" description="Basic and acidic residues" evidence="1">
    <location>
        <begin position="60"/>
        <end position="69"/>
    </location>
</feature>
<dbReference type="EMBL" id="JAHYIQ010000018">
    <property type="protein sequence ID" value="KAK1124216.1"/>
    <property type="molecule type" value="Genomic_DNA"/>
</dbReference>
<name>A0AA40KL37_9HYME</name>
<organism evidence="2 3">
    <name type="scientific">Melipona bicolor</name>
    <dbReference type="NCBI Taxonomy" id="60889"/>
    <lineage>
        <taxon>Eukaryota</taxon>
        <taxon>Metazoa</taxon>
        <taxon>Ecdysozoa</taxon>
        <taxon>Arthropoda</taxon>
        <taxon>Hexapoda</taxon>
        <taxon>Insecta</taxon>
        <taxon>Pterygota</taxon>
        <taxon>Neoptera</taxon>
        <taxon>Endopterygota</taxon>
        <taxon>Hymenoptera</taxon>
        <taxon>Apocrita</taxon>
        <taxon>Aculeata</taxon>
        <taxon>Apoidea</taxon>
        <taxon>Anthophila</taxon>
        <taxon>Apidae</taxon>
        <taxon>Melipona</taxon>
    </lineage>
</organism>
<sequence>MPIFCRVTGSEARSRRTAIVVPGKNSNLPGSNGGEGKKDAEKDGEKKRWRGEWRKKKKKATEEAGRALV</sequence>
<evidence type="ECO:0000256" key="1">
    <source>
        <dbReference type="SAM" id="MobiDB-lite"/>
    </source>
</evidence>